<sequence length="462" mass="49343">MLLSYTISDLFPDCRVGAEDVISGLSNGHDATGQRRTKNHLPYDHEDILEPEDAVSTERLAGAGRELPEQSLSLQIYEASLLANAGNVLQSGGSIPNVEVKDIFVSGNGTTVLFAECNVTSGGPVSCNVKRAVLAPGGEGYTINHIAGPWLYTSSSTAEGILLIDDTTLLVADSGNNVVKKVDIRTRDETNFTTGESLPKPLRLAKHPSEQVVFVSSVDRIYKVPLEYKTESIPQVLAGDSGQGYSDSTTGATVRFSMPRIGGRSISGNGSALYVADTSNHLIRQVNTSTGATRTLAGNRNGVYPWISRDGPPNMAKFSRPCGIAVTSDGCNLFVAEYDGGAIRWVTMKEPDGDVMEVKTVAVMRSDSNSSLSGSFTSLTLSDDDGYLFVGTNNFRLFKLEVKASVLHRCGAGSADNSSRSNHGGERAFWNKHKKWLIALIVIFGSVGCCCCCAAMGKMCDD</sequence>
<dbReference type="SUPFAM" id="SSF101898">
    <property type="entry name" value="NHL repeat"/>
    <property type="match status" value="1"/>
</dbReference>
<evidence type="ECO:0000313" key="2">
    <source>
        <dbReference type="EMBL" id="GBG70151.1"/>
    </source>
</evidence>
<proteinExistence type="predicted"/>
<name>A0A388KJC0_CHABU</name>
<gene>
    <name evidence="2" type="ORF">CBR_g6282</name>
</gene>
<reference evidence="2 3" key="1">
    <citation type="journal article" date="2018" name="Cell">
        <title>The Chara Genome: Secondary Complexity and Implications for Plant Terrestrialization.</title>
        <authorList>
            <person name="Nishiyama T."/>
            <person name="Sakayama H."/>
            <person name="Vries J.D."/>
            <person name="Buschmann H."/>
            <person name="Saint-Marcoux D."/>
            <person name="Ullrich K.K."/>
            <person name="Haas F.B."/>
            <person name="Vanderstraeten L."/>
            <person name="Becker D."/>
            <person name="Lang D."/>
            <person name="Vosolsobe S."/>
            <person name="Rombauts S."/>
            <person name="Wilhelmsson P.K.I."/>
            <person name="Janitza P."/>
            <person name="Kern R."/>
            <person name="Heyl A."/>
            <person name="Rumpler F."/>
            <person name="Villalobos L.I.A.C."/>
            <person name="Clay J.M."/>
            <person name="Skokan R."/>
            <person name="Toyoda A."/>
            <person name="Suzuki Y."/>
            <person name="Kagoshima H."/>
            <person name="Schijlen E."/>
            <person name="Tajeshwar N."/>
            <person name="Catarino B."/>
            <person name="Hetherington A.J."/>
            <person name="Saltykova A."/>
            <person name="Bonnot C."/>
            <person name="Breuninger H."/>
            <person name="Symeonidi A."/>
            <person name="Radhakrishnan G.V."/>
            <person name="Van Nieuwerburgh F."/>
            <person name="Deforce D."/>
            <person name="Chang C."/>
            <person name="Karol K.G."/>
            <person name="Hedrich R."/>
            <person name="Ulvskov P."/>
            <person name="Glockner G."/>
            <person name="Delwiche C.F."/>
            <person name="Petrasek J."/>
            <person name="Van de Peer Y."/>
            <person name="Friml J."/>
            <person name="Beilby M."/>
            <person name="Dolan L."/>
            <person name="Kohara Y."/>
            <person name="Sugano S."/>
            <person name="Fujiyama A."/>
            <person name="Delaux P.-M."/>
            <person name="Quint M."/>
            <person name="TheiBen G."/>
            <person name="Hagemann M."/>
            <person name="Harholt J."/>
            <person name="Dunand C."/>
            <person name="Zachgo S."/>
            <person name="Langdale J."/>
            <person name="Maumus F."/>
            <person name="Straeten D.V.D."/>
            <person name="Gould S.B."/>
            <person name="Rensing S.A."/>
        </authorList>
    </citation>
    <scope>NUCLEOTIDE SEQUENCE [LARGE SCALE GENOMIC DNA]</scope>
    <source>
        <strain evidence="2 3">S276</strain>
    </source>
</reference>
<dbReference type="PANTHER" id="PTHR13833">
    <property type="match status" value="1"/>
</dbReference>
<dbReference type="Gene3D" id="2.120.10.30">
    <property type="entry name" value="TolB, C-terminal domain"/>
    <property type="match status" value="1"/>
</dbReference>
<comment type="caution">
    <text evidence="2">The sequence shown here is derived from an EMBL/GenBank/DDBJ whole genome shotgun (WGS) entry which is preliminary data.</text>
</comment>
<evidence type="ECO:0008006" key="4">
    <source>
        <dbReference type="Google" id="ProtNLM"/>
    </source>
</evidence>
<keyword evidence="1" id="KW-0812">Transmembrane</keyword>
<dbReference type="InterPro" id="IPR011042">
    <property type="entry name" value="6-blade_b-propeller_TolB-like"/>
</dbReference>
<dbReference type="AlphaFoldDB" id="A0A388KJC0"/>
<keyword evidence="1" id="KW-1133">Transmembrane helix</keyword>
<accession>A0A388KJC0</accession>
<dbReference type="PANTHER" id="PTHR13833:SF71">
    <property type="entry name" value="NHL DOMAIN-CONTAINING PROTEIN"/>
    <property type="match status" value="1"/>
</dbReference>
<keyword evidence="1" id="KW-0472">Membrane</keyword>
<dbReference type="EMBL" id="BFEA01000126">
    <property type="protein sequence ID" value="GBG70151.1"/>
    <property type="molecule type" value="Genomic_DNA"/>
</dbReference>
<dbReference type="Proteomes" id="UP000265515">
    <property type="component" value="Unassembled WGS sequence"/>
</dbReference>
<keyword evidence="3" id="KW-1185">Reference proteome</keyword>
<dbReference type="OrthoDB" id="537554at2759"/>
<organism evidence="2 3">
    <name type="scientific">Chara braunii</name>
    <name type="common">Braun's stonewort</name>
    <dbReference type="NCBI Taxonomy" id="69332"/>
    <lineage>
        <taxon>Eukaryota</taxon>
        <taxon>Viridiplantae</taxon>
        <taxon>Streptophyta</taxon>
        <taxon>Charophyceae</taxon>
        <taxon>Charales</taxon>
        <taxon>Characeae</taxon>
        <taxon>Chara</taxon>
    </lineage>
</organism>
<dbReference type="Gramene" id="GBG70151">
    <property type="protein sequence ID" value="GBG70151"/>
    <property type="gene ID" value="CBR_g6282"/>
</dbReference>
<evidence type="ECO:0000256" key="1">
    <source>
        <dbReference type="SAM" id="Phobius"/>
    </source>
</evidence>
<feature type="transmembrane region" description="Helical" evidence="1">
    <location>
        <begin position="436"/>
        <end position="457"/>
    </location>
</feature>
<protein>
    <recommendedName>
        <fullName evidence="4">SMP-30/Gluconolactonase/LRE-like region domain-containing protein</fullName>
    </recommendedName>
</protein>
<evidence type="ECO:0000313" key="3">
    <source>
        <dbReference type="Proteomes" id="UP000265515"/>
    </source>
</evidence>